<organism evidence="1">
    <name type="scientific">Uromyces fabae virus</name>
    <dbReference type="NCBI Taxonomy" id="3069272"/>
    <lineage>
        <taxon>Viruses</taxon>
        <taxon>Riboviria</taxon>
    </lineage>
</organism>
<dbReference type="Gene3D" id="3.90.1840.10">
    <property type="entry name" value="Major capsid protein"/>
    <property type="match status" value="2"/>
</dbReference>
<proteinExistence type="predicted"/>
<dbReference type="InterPro" id="IPR036332">
    <property type="entry name" value="Major_coat_LA-virus_sf"/>
</dbReference>
<reference evidence="1" key="1">
    <citation type="journal article" date="2023" name="Viruses">
        <title>Mycoviruses in the Rust Fungus Uromyces fabae.</title>
        <authorList>
            <person name="Seitz J.M."/>
            <person name="Voegele R.T."/>
            <person name="Link T.I."/>
        </authorList>
    </citation>
    <scope>NUCLEOTIDE SEQUENCE</scope>
    <source>
        <strain evidence="1">Ufvs_4</strain>
    </source>
</reference>
<reference evidence="1" key="2">
    <citation type="submission" date="2023-05" db="EMBL/GenBank/DDBJ databases">
        <authorList>
            <person name="Seitz J."/>
            <person name="Voegele R.T."/>
            <person name="Link T.I."/>
        </authorList>
    </citation>
    <scope>NUCLEOTIDE SEQUENCE</scope>
    <source>
        <strain evidence="1">Ufvs_4</strain>
    </source>
</reference>
<evidence type="ECO:0000313" key="1">
    <source>
        <dbReference type="EMBL" id="WMV64383.1"/>
    </source>
</evidence>
<protein>
    <submittedName>
        <fullName evidence="1">Capsid protein</fullName>
    </submittedName>
</protein>
<dbReference type="EMBL" id="OQ995227">
    <property type="protein sequence ID" value="WMV64383.1"/>
    <property type="molecule type" value="Genomic_RNA"/>
</dbReference>
<name>A0AA51YGD1_9VIRU</name>
<sequence length="827" mass="93630">MDYIKEFINTKVDFLSYAKGEVWFKTKLALGVAKTELSKVENQDIQRDRVTTLHVDEQLKKYNMDSPSTKELIGEEFQKRGKVYCLAKATLYGLPQRIIAMTRQHSVFGLNKKYVTTEGLPNETAIIKRMRELGISSDVKEARYGRFYNAIFANDFYDNATALITKIYLRYQLHKITEKTDVFEHKIEYTASQVRAIISAGDELQKIAKLVMVTRNHENGAQLIGKDDLAIELLGEMEAWARTLPEETIIIAGIHTPNPAYKEMKLVKTFKIWQMYSYDDGHSKSGSHFGDGFGFIKNRFIIPKGYRTTDVDEVMILENTKDNWFSDDVTVDGFKRYGGFLNCSGLTSKDLAILDNIIQCNDRYTPFLCDQVIDLGITGKIAITTPTMVTPMTTNYNSEDLRNILVKLVNNHRWHEDYLSAIRACKYWLAQPATETVEAHWWTQIPRTMYLPKLGLKRAAFHILLQEEGVCTTAEAITAAKSINVRTDELIVESIFANTCWYWGEYLAIFNKKNLMDLLVALSRVSSMTVDEQYRADALYSAVIGKAVPRPAHDCITTVWEQPLRHYYNKRIPFGILNFKEITDYGYDVHDSTVLVNTIVAPSCVALITGLAGSLVAGTPYGSMFHISPAVKKLTTKRITYGLNYNDLWALGVFSRYQGYNLNYQHPTRNGRHTIYAANDVSIAMPPVTPKTLEEPKSYTVESFVQREYTFGTSTEFCLRANTTLYWSRDIATPQLAPQWNAMSCTPVHDSGTGITHIRVLPDASTQSIVNLAATYDFETADFRVELLHPGVPLPNLPGVLGLEEQLEEKPPEIADITLEPPGDTSL</sequence>
<accession>A0AA51YGD1</accession>